<dbReference type="InterPro" id="IPR015946">
    <property type="entry name" value="KH_dom-like_a/b"/>
</dbReference>
<dbReference type="InterPro" id="IPR036102">
    <property type="entry name" value="OsmC/Ohrsf"/>
</dbReference>
<dbReference type="EMBL" id="BAAAPE010000013">
    <property type="protein sequence ID" value="GAA2091269.1"/>
    <property type="molecule type" value="Genomic_DNA"/>
</dbReference>
<comment type="caution">
    <text evidence="1">The sequence shown here is derived from an EMBL/GenBank/DDBJ whole genome shotgun (WGS) entry which is preliminary data.</text>
</comment>
<reference evidence="1 2" key="1">
    <citation type="journal article" date="2019" name="Int. J. Syst. Evol. Microbiol.">
        <title>The Global Catalogue of Microorganisms (GCM) 10K type strain sequencing project: providing services to taxonomists for standard genome sequencing and annotation.</title>
        <authorList>
            <consortium name="The Broad Institute Genomics Platform"/>
            <consortium name="The Broad Institute Genome Sequencing Center for Infectious Disease"/>
            <person name="Wu L."/>
            <person name="Ma J."/>
        </authorList>
    </citation>
    <scope>NUCLEOTIDE SEQUENCE [LARGE SCALE GENOMIC DNA]</scope>
    <source>
        <strain evidence="1 2">JCM 15478</strain>
    </source>
</reference>
<gene>
    <name evidence="1" type="ORF">GCM10009801_56960</name>
</gene>
<name>A0ABN2WGG4_9ACTN</name>
<accession>A0ABN2WGG4</accession>
<dbReference type="Proteomes" id="UP001500016">
    <property type="component" value="Unassembled WGS sequence"/>
</dbReference>
<protein>
    <recommendedName>
        <fullName evidence="3">Osmotically inducible protein OsmC</fullName>
    </recommendedName>
</protein>
<organism evidence="1 2">
    <name type="scientific">Streptomyces albiaxialis</name>
    <dbReference type="NCBI Taxonomy" id="329523"/>
    <lineage>
        <taxon>Bacteria</taxon>
        <taxon>Bacillati</taxon>
        <taxon>Actinomycetota</taxon>
        <taxon>Actinomycetes</taxon>
        <taxon>Kitasatosporales</taxon>
        <taxon>Streptomycetaceae</taxon>
        <taxon>Streptomyces</taxon>
    </lineage>
</organism>
<evidence type="ECO:0008006" key="3">
    <source>
        <dbReference type="Google" id="ProtNLM"/>
    </source>
</evidence>
<keyword evidence="2" id="KW-1185">Reference proteome</keyword>
<evidence type="ECO:0000313" key="1">
    <source>
        <dbReference type="EMBL" id="GAA2091269.1"/>
    </source>
</evidence>
<evidence type="ECO:0000313" key="2">
    <source>
        <dbReference type="Proteomes" id="UP001500016"/>
    </source>
</evidence>
<dbReference type="SUPFAM" id="SSF82784">
    <property type="entry name" value="OsmC-like"/>
    <property type="match status" value="1"/>
</dbReference>
<proteinExistence type="predicted"/>
<dbReference type="Gene3D" id="3.30.300.20">
    <property type="match status" value="1"/>
</dbReference>
<sequence length="171" mass="18594">MASRYAGTAFHDVGGVRRVRFMIEARALEEPWQVGFGAEGNEALADTVKNGVGGTAGFRPHELLEAAFATCVTMTARMALAECAASEGAGEGAGEGAAQQTGAGVRVRVWLERGEAETRFRYAVELPPGLERYREEVERRVERSPVRTTLSRSLHFDRVPPSEVERGRVGM</sequence>